<keyword evidence="8" id="KW-0472">Membrane</keyword>
<feature type="domain" description="ABC transporter" evidence="9">
    <location>
        <begin position="3"/>
        <end position="240"/>
    </location>
</feature>
<dbReference type="InterPro" id="IPR003439">
    <property type="entry name" value="ABC_transporter-like_ATP-bd"/>
</dbReference>
<dbReference type="Gene3D" id="3.40.50.300">
    <property type="entry name" value="P-loop containing nucleotide triphosphate hydrolases"/>
    <property type="match status" value="1"/>
</dbReference>
<dbReference type="GO" id="GO:0042626">
    <property type="term" value="F:ATPase-coupled transmembrane transporter activity"/>
    <property type="evidence" value="ECO:0007669"/>
    <property type="project" value="TreeGrafter"/>
</dbReference>
<dbReference type="InterPro" id="IPR027417">
    <property type="entry name" value="P-loop_NTPase"/>
</dbReference>
<organism evidence="10 11">
    <name type="scientific">Rubrobacter tropicus</name>
    <dbReference type="NCBI Taxonomy" id="2653851"/>
    <lineage>
        <taxon>Bacteria</taxon>
        <taxon>Bacillati</taxon>
        <taxon>Actinomycetota</taxon>
        <taxon>Rubrobacteria</taxon>
        <taxon>Rubrobacterales</taxon>
        <taxon>Rubrobacteraceae</taxon>
        <taxon>Rubrobacter</taxon>
    </lineage>
</organism>
<dbReference type="FunFam" id="3.40.50.300:FF:000224">
    <property type="entry name" value="Energy-coupling factor transporter ATP-binding protein EcfA"/>
    <property type="match status" value="1"/>
</dbReference>
<dbReference type="RefSeq" id="WP_166177109.1">
    <property type="nucleotide sequence ID" value="NZ_CP045119.1"/>
</dbReference>
<dbReference type="KEGG" id="rub:GBA63_14030"/>
<evidence type="ECO:0000256" key="1">
    <source>
        <dbReference type="ARBA" id="ARBA00004236"/>
    </source>
</evidence>
<dbReference type="PANTHER" id="PTHR43553">
    <property type="entry name" value="HEAVY METAL TRANSPORTER"/>
    <property type="match status" value="1"/>
</dbReference>
<dbReference type="GO" id="GO:0043190">
    <property type="term" value="C:ATP-binding cassette (ABC) transporter complex"/>
    <property type="evidence" value="ECO:0007669"/>
    <property type="project" value="TreeGrafter"/>
</dbReference>
<dbReference type="Proteomes" id="UP000501452">
    <property type="component" value="Chromosome"/>
</dbReference>
<evidence type="ECO:0000256" key="7">
    <source>
        <dbReference type="ARBA" id="ARBA00022967"/>
    </source>
</evidence>
<dbReference type="AlphaFoldDB" id="A0A6G8QB18"/>
<evidence type="ECO:0000256" key="8">
    <source>
        <dbReference type="ARBA" id="ARBA00023136"/>
    </source>
</evidence>
<evidence type="ECO:0000256" key="3">
    <source>
        <dbReference type="ARBA" id="ARBA00022448"/>
    </source>
</evidence>
<evidence type="ECO:0000256" key="5">
    <source>
        <dbReference type="ARBA" id="ARBA00022741"/>
    </source>
</evidence>
<keyword evidence="5" id="KW-0547">Nucleotide-binding</keyword>
<evidence type="ECO:0000256" key="6">
    <source>
        <dbReference type="ARBA" id="ARBA00022840"/>
    </source>
</evidence>
<comment type="similarity">
    <text evidence="2">Belongs to the ABC transporter superfamily.</text>
</comment>
<name>A0A6G8QB18_9ACTN</name>
<evidence type="ECO:0000313" key="11">
    <source>
        <dbReference type="Proteomes" id="UP000501452"/>
    </source>
</evidence>
<dbReference type="Pfam" id="PF00005">
    <property type="entry name" value="ABC_tran"/>
    <property type="match status" value="1"/>
</dbReference>
<evidence type="ECO:0000256" key="2">
    <source>
        <dbReference type="ARBA" id="ARBA00005417"/>
    </source>
</evidence>
<keyword evidence="7" id="KW-1278">Translocase</keyword>
<evidence type="ECO:0000259" key="9">
    <source>
        <dbReference type="PROSITE" id="PS50893"/>
    </source>
</evidence>
<dbReference type="InterPro" id="IPR017871">
    <property type="entry name" value="ABC_transporter-like_CS"/>
</dbReference>
<dbReference type="GO" id="GO:0005524">
    <property type="term" value="F:ATP binding"/>
    <property type="evidence" value="ECO:0007669"/>
    <property type="project" value="UniProtKB-KW"/>
</dbReference>
<dbReference type="EMBL" id="CP045119">
    <property type="protein sequence ID" value="QIN83628.1"/>
    <property type="molecule type" value="Genomic_DNA"/>
</dbReference>
<keyword evidence="11" id="KW-1185">Reference proteome</keyword>
<evidence type="ECO:0000256" key="4">
    <source>
        <dbReference type="ARBA" id="ARBA00022475"/>
    </source>
</evidence>
<reference evidence="10 11" key="1">
    <citation type="submission" date="2019-10" db="EMBL/GenBank/DDBJ databases">
        <title>Rubrobacter sp nov SCSIO 52090 isolated from a deep-sea sediment in the South China Sea.</title>
        <authorList>
            <person name="Chen R.W."/>
        </authorList>
    </citation>
    <scope>NUCLEOTIDE SEQUENCE [LARGE SCALE GENOMIC DNA]</scope>
    <source>
        <strain evidence="10 11">SCSIO 52909</strain>
    </source>
</reference>
<dbReference type="PROSITE" id="PS50893">
    <property type="entry name" value="ABC_TRANSPORTER_2"/>
    <property type="match status" value="1"/>
</dbReference>
<dbReference type="PANTHER" id="PTHR43553:SF24">
    <property type="entry name" value="ENERGY-COUPLING FACTOR TRANSPORTER ATP-BINDING PROTEIN ECFA1"/>
    <property type="match status" value="1"/>
</dbReference>
<dbReference type="InterPro" id="IPR003593">
    <property type="entry name" value="AAA+_ATPase"/>
</dbReference>
<proteinExistence type="inferred from homology"/>
<comment type="subcellular location">
    <subcellularLocation>
        <location evidence="1">Cell membrane</location>
    </subcellularLocation>
</comment>
<dbReference type="GO" id="GO:0016887">
    <property type="term" value="F:ATP hydrolysis activity"/>
    <property type="evidence" value="ECO:0007669"/>
    <property type="project" value="InterPro"/>
</dbReference>
<keyword evidence="3" id="KW-0813">Transport</keyword>
<keyword evidence="6 10" id="KW-0067">ATP-binding</keyword>
<evidence type="ECO:0000313" key="10">
    <source>
        <dbReference type="EMBL" id="QIN83628.1"/>
    </source>
</evidence>
<dbReference type="SUPFAM" id="SSF52540">
    <property type="entry name" value="P-loop containing nucleoside triphosphate hydrolases"/>
    <property type="match status" value="1"/>
</dbReference>
<dbReference type="CDD" id="cd03225">
    <property type="entry name" value="ABC_cobalt_CbiO_domain1"/>
    <property type="match status" value="1"/>
</dbReference>
<gene>
    <name evidence="10" type="ORF">GBA63_14030</name>
</gene>
<protein>
    <submittedName>
        <fullName evidence="10">ATP-binding cassette domain-containing protein</fullName>
    </submittedName>
</protein>
<keyword evidence="4" id="KW-1003">Cell membrane</keyword>
<dbReference type="SMART" id="SM00382">
    <property type="entry name" value="AAA"/>
    <property type="match status" value="1"/>
</dbReference>
<accession>A0A6G8QB18</accession>
<dbReference type="PROSITE" id="PS00211">
    <property type="entry name" value="ABC_TRANSPORTER_1"/>
    <property type="match status" value="1"/>
</dbReference>
<dbReference type="InterPro" id="IPR015856">
    <property type="entry name" value="ABC_transpr_CbiO/EcfA_su"/>
</dbReference>
<sequence length="273" mass="28838">MRIELREVRHVYSPGTPFAVEALGGVSLTVEPGEVLGVIGGTGSGKSTLVQHLNLLLLPTAGEVLVDGESAISMNRTTLRRRVGLVFQNPEQGLFAPTVEEDVAFAPRRLGLAEDEVLERVRETLGLLDAGHLAGRSPFALSGGERRRVAIAGVLAMGPEVLVLDEPTAGLDPTARADLMGLVGRLKDSGVTVVFVSHDLDEVAEVADRICVLDRGKVKALGKPADVFYDDPSLAPATVRVAAMVGERRSGIGRPVRYAEALAALRGLMGEVP</sequence>
<dbReference type="InterPro" id="IPR050095">
    <property type="entry name" value="ECF_ABC_transporter_ATP-bd"/>
</dbReference>